<name>A0A3B9GYS3_9PROT</name>
<proteinExistence type="predicted"/>
<feature type="transmembrane region" description="Helical" evidence="2">
    <location>
        <begin position="21"/>
        <end position="40"/>
    </location>
</feature>
<comment type="caution">
    <text evidence="3">The sequence shown here is derived from an EMBL/GenBank/DDBJ whole genome shotgun (WGS) entry which is preliminary data.</text>
</comment>
<feature type="coiled-coil region" evidence="1">
    <location>
        <begin position="52"/>
        <end position="79"/>
    </location>
</feature>
<dbReference type="InterPro" id="IPR045748">
    <property type="entry name" value="DcaP"/>
</dbReference>
<evidence type="ECO:0000313" key="3">
    <source>
        <dbReference type="EMBL" id="HAE27592.1"/>
    </source>
</evidence>
<keyword evidence="2" id="KW-0812">Transmembrane</keyword>
<dbReference type="SUPFAM" id="SSF56935">
    <property type="entry name" value="Porins"/>
    <property type="match status" value="1"/>
</dbReference>
<keyword evidence="1" id="KW-0175">Coiled coil</keyword>
<dbReference type="AlphaFoldDB" id="A0A3B9GYS3"/>
<evidence type="ECO:0000313" key="4">
    <source>
        <dbReference type="Proteomes" id="UP000259610"/>
    </source>
</evidence>
<dbReference type="EMBL" id="DMAN01000233">
    <property type="protein sequence ID" value="HAE27592.1"/>
    <property type="molecule type" value="Genomic_DNA"/>
</dbReference>
<organism evidence="3 4">
    <name type="scientific">Hyphomonas adhaerens</name>
    <dbReference type="NCBI Taxonomy" id="81029"/>
    <lineage>
        <taxon>Bacteria</taxon>
        <taxon>Pseudomonadati</taxon>
        <taxon>Pseudomonadota</taxon>
        <taxon>Alphaproteobacteria</taxon>
        <taxon>Hyphomonadales</taxon>
        <taxon>Hyphomonadaceae</taxon>
        <taxon>Hyphomonas</taxon>
    </lineage>
</organism>
<keyword evidence="2" id="KW-0472">Membrane</keyword>
<accession>A0A3B9GYS3</accession>
<gene>
    <name evidence="3" type="ORF">DCG58_10560</name>
</gene>
<sequence length="492" mass="52792">MRIFEILQNKAFASIGAAGRASIMIFSAFVAAIAVSPAWAGQEDDERLEVLVAAQESMLEQQAAQIARLEARLADLEKISGAVLRPGIVREFYAPQNSIDAARDEREDHGDGAAEFGRYQDDAVVRVGAFDRAIAVPGTDLSVRIGGFVQADTLIDFGKIGAPRAFVARTITSGGAGDRDVRMTARRSRFNLDIRGPGEDADFRVFIEGDFDGDGGESLVANGSSLRLRHAFGKLGPIYAGQYWTMMTDVAAYPETLDPVSPAGRVGARQTTFRYVSNDIGPFSRFAVGIENPEADIAGAVSDERAPGPDLHGNLALAGPWGHVQLAGVARWMSAADPAGNEFSATGWGLNLTGRFELPYGDRRNNLVFGAIGGDGIGRYLMEFAGSGYDAFLDAQAGELVTVTAYGGYAGGQFWWTDRLRSNAVIGAAQAELPTLYAPESVNRVTTLSANLMWNPIDQVTLGAEWQWGVSERVDGEKADASRLQVTARHQF</sequence>
<keyword evidence="2" id="KW-1133">Transmembrane helix</keyword>
<dbReference type="Pfam" id="PF19577">
    <property type="entry name" value="DcaP"/>
    <property type="match status" value="1"/>
</dbReference>
<dbReference type="RefSeq" id="WP_272988764.1">
    <property type="nucleotide sequence ID" value="NZ_CALCOC010000274.1"/>
</dbReference>
<evidence type="ECO:0000256" key="1">
    <source>
        <dbReference type="SAM" id="Coils"/>
    </source>
</evidence>
<protein>
    <submittedName>
        <fullName evidence="3">Uncharacterized protein</fullName>
    </submittedName>
</protein>
<reference evidence="3 4" key="1">
    <citation type="journal article" date="2018" name="Nat. Biotechnol.">
        <title>A standardized bacterial taxonomy based on genome phylogeny substantially revises the tree of life.</title>
        <authorList>
            <person name="Parks D.H."/>
            <person name="Chuvochina M."/>
            <person name="Waite D.W."/>
            <person name="Rinke C."/>
            <person name="Skarshewski A."/>
            <person name="Chaumeil P.A."/>
            <person name="Hugenholtz P."/>
        </authorList>
    </citation>
    <scope>NUCLEOTIDE SEQUENCE [LARGE SCALE GENOMIC DNA]</scope>
    <source>
        <strain evidence="3">UBA8733</strain>
    </source>
</reference>
<dbReference type="Proteomes" id="UP000259610">
    <property type="component" value="Unassembled WGS sequence"/>
</dbReference>
<evidence type="ECO:0000256" key="2">
    <source>
        <dbReference type="SAM" id="Phobius"/>
    </source>
</evidence>